<dbReference type="Gene3D" id="1.25.40.420">
    <property type="match status" value="1"/>
</dbReference>
<name>A0A0R3TUC2_RODNA</name>
<evidence type="ECO:0000256" key="2">
    <source>
        <dbReference type="ARBA" id="ARBA00022737"/>
    </source>
</evidence>
<dbReference type="Gene3D" id="2.120.10.80">
    <property type="entry name" value="Kelch-type beta propeller"/>
    <property type="match status" value="2"/>
</dbReference>
<dbReference type="OrthoDB" id="6253194at2759"/>
<evidence type="ECO:0000313" key="6">
    <source>
        <dbReference type="WBParaSite" id="HNAJ_0001134801-mRNA-1"/>
    </source>
</evidence>
<keyword evidence="5" id="KW-1185">Reference proteome</keyword>
<dbReference type="Proteomes" id="UP000278807">
    <property type="component" value="Unassembled WGS sequence"/>
</dbReference>
<dbReference type="InterPro" id="IPR011333">
    <property type="entry name" value="SKP1/BTB/POZ_sf"/>
</dbReference>
<dbReference type="Pfam" id="PF00651">
    <property type="entry name" value="BTB"/>
    <property type="match status" value="1"/>
</dbReference>
<evidence type="ECO:0000259" key="3">
    <source>
        <dbReference type="PROSITE" id="PS50097"/>
    </source>
</evidence>
<dbReference type="Gene3D" id="3.30.710.10">
    <property type="entry name" value="Potassium Channel Kv1.1, Chain A"/>
    <property type="match status" value="1"/>
</dbReference>
<keyword evidence="1" id="KW-0880">Kelch repeat</keyword>
<organism evidence="6">
    <name type="scientific">Rodentolepis nana</name>
    <name type="common">Dwarf tapeworm</name>
    <name type="synonym">Hymenolepis nana</name>
    <dbReference type="NCBI Taxonomy" id="102285"/>
    <lineage>
        <taxon>Eukaryota</taxon>
        <taxon>Metazoa</taxon>
        <taxon>Spiralia</taxon>
        <taxon>Lophotrochozoa</taxon>
        <taxon>Platyhelminthes</taxon>
        <taxon>Cestoda</taxon>
        <taxon>Eucestoda</taxon>
        <taxon>Cyclophyllidea</taxon>
        <taxon>Hymenolepididae</taxon>
        <taxon>Rodentolepis</taxon>
    </lineage>
</organism>
<dbReference type="AlphaFoldDB" id="A0A0R3TUC2"/>
<keyword evidence="2" id="KW-0677">Repeat</keyword>
<feature type="domain" description="BTB" evidence="3">
    <location>
        <begin position="29"/>
        <end position="93"/>
    </location>
</feature>
<dbReference type="PROSITE" id="PS50097">
    <property type="entry name" value="BTB"/>
    <property type="match status" value="1"/>
</dbReference>
<reference evidence="4 5" key="2">
    <citation type="submission" date="2018-11" db="EMBL/GenBank/DDBJ databases">
        <authorList>
            <consortium name="Pathogen Informatics"/>
        </authorList>
    </citation>
    <scope>NUCLEOTIDE SEQUENCE [LARGE SCALE GENOMIC DNA]</scope>
</reference>
<dbReference type="PANTHER" id="PTHR45632:SF3">
    <property type="entry name" value="KELCH-LIKE PROTEIN 32"/>
    <property type="match status" value="1"/>
</dbReference>
<protein>
    <submittedName>
        <fullName evidence="6">BTB domain-containing protein</fullName>
    </submittedName>
</protein>
<dbReference type="InterPro" id="IPR006652">
    <property type="entry name" value="Kelch_1"/>
</dbReference>
<evidence type="ECO:0000313" key="5">
    <source>
        <dbReference type="Proteomes" id="UP000278807"/>
    </source>
</evidence>
<evidence type="ECO:0000256" key="1">
    <source>
        <dbReference type="ARBA" id="ARBA00022441"/>
    </source>
</evidence>
<dbReference type="InterPro" id="IPR000210">
    <property type="entry name" value="BTB/POZ_dom"/>
</dbReference>
<dbReference type="WBParaSite" id="HNAJ_0001134801-mRNA-1">
    <property type="protein sequence ID" value="HNAJ_0001134801-mRNA-1"/>
    <property type="gene ID" value="HNAJ_0001134801"/>
</dbReference>
<reference evidence="6" key="1">
    <citation type="submission" date="2017-02" db="UniProtKB">
        <authorList>
            <consortium name="WormBaseParasite"/>
        </authorList>
    </citation>
    <scope>IDENTIFICATION</scope>
</reference>
<dbReference type="SMART" id="SM00225">
    <property type="entry name" value="BTB"/>
    <property type="match status" value="1"/>
</dbReference>
<evidence type="ECO:0000313" key="4">
    <source>
        <dbReference type="EMBL" id="VDO10190.1"/>
    </source>
</evidence>
<dbReference type="SMART" id="SM00612">
    <property type="entry name" value="Kelch"/>
    <property type="match status" value="1"/>
</dbReference>
<dbReference type="PANTHER" id="PTHR45632">
    <property type="entry name" value="LD33804P"/>
    <property type="match status" value="1"/>
</dbReference>
<dbReference type="InterPro" id="IPR015915">
    <property type="entry name" value="Kelch-typ_b-propeller"/>
</dbReference>
<dbReference type="EMBL" id="UZAE01013516">
    <property type="protein sequence ID" value="VDO10190.1"/>
    <property type="molecule type" value="Genomic_DNA"/>
</dbReference>
<accession>A0A0R3TUC2</accession>
<sequence length="482" mass="54290">MGESLFTNVSITDLPIASFDEYRRKGKFLDLIIETEDKEELKAHRVVLWSQFPAIESTLPDETKAKVKWNRFHSSIVNTMLDYAYTGKIRISLANASHLYLLAHNLGCSKVISWCSDVLKESLSSQNLEQVWSIANVTSNKDLIITCIPLIATKFEKIRDSYRFLAYTEPLNLERVINDPRCGEITEDDKVRILALWANTALSVTDKEERNHEIKQLLAKIDIEQLSREYLIELVTGESNVEVPKEFRTILLGLWKKINPLSEGCLTSPRNVPSFSERLLIYALDEGSEYGVLMTVPEMQTVRATRYCIPYRPDTAIVILKGDIYIIGGKDNDKKSVAKVQKINSHNGRVSKVAPLGQSRFGASAVAYENSIKITPMLKPRFCPAAIFFEDSVYVTKGANDSVEALSLGSSQWTLISECPTMNSSPYSMAILDGNLLLASDSGIIYEMKAFRATSESNELEYEWFQVCELPHICNVTLLVTK</sequence>
<dbReference type="SUPFAM" id="SSF54695">
    <property type="entry name" value="POZ domain"/>
    <property type="match status" value="1"/>
</dbReference>
<gene>
    <name evidence="4" type="ORF">HNAJ_LOCUS11338</name>
</gene>
<dbReference type="STRING" id="102285.A0A0R3TUC2"/>
<dbReference type="SUPFAM" id="SSF117281">
    <property type="entry name" value="Kelch motif"/>
    <property type="match status" value="1"/>
</dbReference>
<proteinExistence type="predicted"/>